<evidence type="ECO:0000256" key="1">
    <source>
        <dbReference type="ARBA" id="ARBA00023172"/>
    </source>
</evidence>
<protein>
    <recommendedName>
        <fullName evidence="4">Phage integrase family protein</fullName>
    </recommendedName>
</protein>
<dbReference type="SUPFAM" id="SSF56349">
    <property type="entry name" value="DNA breaking-rejoining enzymes"/>
    <property type="match status" value="1"/>
</dbReference>
<dbReference type="Gene3D" id="1.10.443.10">
    <property type="entry name" value="Intergrase catalytic core"/>
    <property type="match status" value="1"/>
</dbReference>
<dbReference type="InterPro" id="IPR013762">
    <property type="entry name" value="Integrase-like_cat_sf"/>
</dbReference>
<keyword evidence="1" id="KW-0233">DNA recombination</keyword>
<evidence type="ECO:0008006" key="4">
    <source>
        <dbReference type="Google" id="ProtNLM"/>
    </source>
</evidence>
<sequence length="527" mass="60507">MSLFSACLQLEQLVSDNDWADIPEQFVTREGRLAIINEGAWYLPCETQSGRINTIRFGSPILQWVATKYMIHLAQTTSSIHALNSINQTFALLNHRNFFMRSTYCFDPDLLKLALIEQMRIMIAQVKKDRNLWTAYRPVRWYIWGAETYPELGFCEEYASELDAIKIPGGPKGEAVRSQDPEQGPLHPHLEMSLITNALRTDKGTEFEHYQQRAAIALCKSYGRNCANFIALREEDMFDAVEDPEEPEWMLKIPRIKKGFRSARSDFLLEPMDDDVRTHVQALITRNQTFESLVEVNDKLIPCARPLFRRLDANHERLQVGDYESAYHIYTTHFGKLLRDFATRMGLFSPITQQPMLLSARRFRYTVGTTYAAMGVSRKELARRLDHSDLQHVQVYYDILDVLTYALDKAAVLEYSRFVRLFLGGSAVHDLSDIEPQRLIITDAHSHPGDVASVGACGLDALCHKYPPWSCYLCPKFHPYKSPIHEYILEFLVRAHNERPESQTIGVHRVDVILAVGQVVRMCEESA</sequence>
<dbReference type="RefSeq" id="WP_062384515.1">
    <property type="nucleotide sequence ID" value="NZ_BBQJ01000051.1"/>
</dbReference>
<dbReference type="GO" id="GO:0003677">
    <property type="term" value="F:DNA binding"/>
    <property type="evidence" value="ECO:0007669"/>
    <property type="project" value="InterPro"/>
</dbReference>
<dbReference type="GO" id="GO:0006310">
    <property type="term" value="P:DNA recombination"/>
    <property type="evidence" value="ECO:0007669"/>
    <property type="project" value="UniProtKB-KW"/>
</dbReference>
<dbReference type="Proteomes" id="UP000182894">
    <property type="component" value="Unassembled WGS sequence"/>
</dbReference>
<organism evidence="2 3">
    <name type="scientific">Pseudomonas abietaniphila</name>
    <dbReference type="NCBI Taxonomy" id="89065"/>
    <lineage>
        <taxon>Bacteria</taxon>
        <taxon>Pseudomonadati</taxon>
        <taxon>Pseudomonadota</taxon>
        <taxon>Gammaproteobacteria</taxon>
        <taxon>Pseudomonadales</taxon>
        <taxon>Pseudomonadaceae</taxon>
        <taxon>Pseudomonas</taxon>
    </lineage>
</organism>
<dbReference type="EMBL" id="FNCO01000026">
    <property type="protein sequence ID" value="SDJ32815.1"/>
    <property type="molecule type" value="Genomic_DNA"/>
</dbReference>
<name>A0A1G8SVQ6_9PSED</name>
<keyword evidence="3" id="KW-1185">Reference proteome</keyword>
<dbReference type="AlphaFoldDB" id="A0A1G8SVQ6"/>
<accession>A0A1G8SVQ6</accession>
<gene>
    <name evidence="2" type="ORF">SAMN05216605_12656</name>
</gene>
<dbReference type="InterPro" id="IPR011010">
    <property type="entry name" value="DNA_brk_join_enz"/>
</dbReference>
<dbReference type="GO" id="GO:0015074">
    <property type="term" value="P:DNA integration"/>
    <property type="evidence" value="ECO:0007669"/>
    <property type="project" value="InterPro"/>
</dbReference>
<dbReference type="STRING" id="89065.SAMN05216605_12656"/>
<proteinExistence type="predicted"/>
<reference evidence="3" key="1">
    <citation type="submission" date="2016-10" db="EMBL/GenBank/DDBJ databases">
        <authorList>
            <person name="Varghese N."/>
            <person name="Submissions S."/>
        </authorList>
    </citation>
    <scope>NUCLEOTIDE SEQUENCE [LARGE SCALE GENOMIC DNA]</scope>
    <source>
        <strain evidence="3">ATCC 700689</strain>
    </source>
</reference>
<evidence type="ECO:0000313" key="3">
    <source>
        <dbReference type="Proteomes" id="UP000182894"/>
    </source>
</evidence>
<evidence type="ECO:0000313" key="2">
    <source>
        <dbReference type="EMBL" id="SDJ32815.1"/>
    </source>
</evidence>
<dbReference type="OrthoDB" id="8368662at2"/>